<dbReference type="AlphaFoldDB" id="A0A5C3KVF9"/>
<gene>
    <name evidence="1" type="ORF">FA15DRAFT_418612</name>
</gene>
<name>A0A5C3KVF9_COPMA</name>
<reference evidence="1 2" key="1">
    <citation type="journal article" date="2019" name="Nat. Ecol. Evol.">
        <title>Megaphylogeny resolves global patterns of mushroom evolution.</title>
        <authorList>
            <person name="Varga T."/>
            <person name="Krizsan K."/>
            <person name="Foldi C."/>
            <person name="Dima B."/>
            <person name="Sanchez-Garcia M."/>
            <person name="Sanchez-Ramirez S."/>
            <person name="Szollosi G.J."/>
            <person name="Szarkandi J.G."/>
            <person name="Papp V."/>
            <person name="Albert L."/>
            <person name="Andreopoulos W."/>
            <person name="Angelini C."/>
            <person name="Antonin V."/>
            <person name="Barry K.W."/>
            <person name="Bougher N.L."/>
            <person name="Buchanan P."/>
            <person name="Buyck B."/>
            <person name="Bense V."/>
            <person name="Catcheside P."/>
            <person name="Chovatia M."/>
            <person name="Cooper J."/>
            <person name="Damon W."/>
            <person name="Desjardin D."/>
            <person name="Finy P."/>
            <person name="Geml J."/>
            <person name="Haridas S."/>
            <person name="Hughes K."/>
            <person name="Justo A."/>
            <person name="Karasinski D."/>
            <person name="Kautmanova I."/>
            <person name="Kiss B."/>
            <person name="Kocsube S."/>
            <person name="Kotiranta H."/>
            <person name="LaButti K.M."/>
            <person name="Lechner B.E."/>
            <person name="Liimatainen K."/>
            <person name="Lipzen A."/>
            <person name="Lukacs Z."/>
            <person name="Mihaltcheva S."/>
            <person name="Morgado L.N."/>
            <person name="Niskanen T."/>
            <person name="Noordeloos M.E."/>
            <person name="Ohm R.A."/>
            <person name="Ortiz-Santana B."/>
            <person name="Ovrebo C."/>
            <person name="Racz N."/>
            <person name="Riley R."/>
            <person name="Savchenko A."/>
            <person name="Shiryaev A."/>
            <person name="Soop K."/>
            <person name="Spirin V."/>
            <person name="Szebenyi C."/>
            <person name="Tomsovsky M."/>
            <person name="Tulloss R.E."/>
            <person name="Uehling J."/>
            <person name="Grigoriev I.V."/>
            <person name="Vagvolgyi C."/>
            <person name="Papp T."/>
            <person name="Martin F.M."/>
            <person name="Miettinen O."/>
            <person name="Hibbett D.S."/>
            <person name="Nagy L.G."/>
        </authorList>
    </citation>
    <scope>NUCLEOTIDE SEQUENCE [LARGE SCALE GENOMIC DNA]</scope>
    <source>
        <strain evidence="1 2">CBS 121175</strain>
    </source>
</reference>
<proteinExistence type="predicted"/>
<sequence>MRATTTIPPCPPLPEYMATFKTILHKSIVIVPAPRWETKDEIDSYANTYQPYFHVPDGIICNMQNPWRISLPNLSTNSWSYRDPNSYDPPSPSPPAPASYDYRQFATKIVEKPQWYKHFHTGVRCTQPDTYASRVKRLVHAGSWDTTAEINELVYAFVGRASMYFVDDNCTLGIFASEVLHQFKCQFPDIYDQVLERFSRILVGTFIACWDQACPWSIARKSDMVEINSYVPASVNLSKFLGECIGCGIVDVAEARACLRVLISQMTSIEHLEAIYHIISRAGEFLWVSVENPTRDILEFLGLLKANVGAIVHPAQTRTGGVAKVDANARFIMISQTLQVNLVEANRF</sequence>
<protein>
    <submittedName>
        <fullName evidence="1">Uncharacterized protein</fullName>
    </submittedName>
</protein>
<dbReference type="OrthoDB" id="3071225at2759"/>
<keyword evidence="2" id="KW-1185">Reference proteome</keyword>
<organism evidence="1 2">
    <name type="scientific">Coprinopsis marcescibilis</name>
    <name type="common">Agaric fungus</name>
    <name type="synonym">Psathyrella marcescibilis</name>
    <dbReference type="NCBI Taxonomy" id="230819"/>
    <lineage>
        <taxon>Eukaryota</taxon>
        <taxon>Fungi</taxon>
        <taxon>Dikarya</taxon>
        <taxon>Basidiomycota</taxon>
        <taxon>Agaricomycotina</taxon>
        <taxon>Agaricomycetes</taxon>
        <taxon>Agaricomycetidae</taxon>
        <taxon>Agaricales</taxon>
        <taxon>Agaricineae</taxon>
        <taxon>Psathyrellaceae</taxon>
        <taxon>Coprinopsis</taxon>
    </lineage>
</organism>
<evidence type="ECO:0000313" key="1">
    <source>
        <dbReference type="EMBL" id="TFK24412.1"/>
    </source>
</evidence>
<dbReference type="EMBL" id="ML210201">
    <property type="protein sequence ID" value="TFK24412.1"/>
    <property type="molecule type" value="Genomic_DNA"/>
</dbReference>
<accession>A0A5C3KVF9</accession>
<dbReference type="Proteomes" id="UP000307440">
    <property type="component" value="Unassembled WGS sequence"/>
</dbReference>
<evidence type="ECO:0000313" key="2">
    <source>
        <dbReference type="Proteomes" id="UP000307440"/>
    </source>
</evidence>